<accession>A0A0B0NXA3</accession>
<dbReference type="AlphaFoldDB" id="A0A0B0NXA3"/>
<evidence type="ECO:0000313" key="2">
    <source>
        <dbReference type="Proteomes" id="UP000032142"/>
    </source>
</evidence>
<dbReference type="Proteomes" id="UP000032142">
    <property type="component" value="Unassembled WGS sequence"/>
</dbReference>
<proteinExistence type="predicted"/>
<name>A0A0B0NXA3_GOSAR</name>
<keyword evidence="2" id="KW-1185">Reference proteome</keyword>
<sequence length="24" mass="2753">MCDTWVVLQFKVNLEHSQGTQECG</sequence>
<gene>
    <name evidence="1" type="ORF">F383_24089</name>
</gene>
<evidence type="ECO:0000313" key="1">
    <source>
        <dbReference type="EMBL" id="KHG19128.1"/>
    </source>
</evidence>
<dbReference type="EMBL" id="KN412236">
    <property type="protein sequence ID" value="KHG19128.1"/>
    <property type="molecule type" value="Genomic_DNA"/>
</dbReference>
<protein>
    <submittedName>
        <fullName evidence="1">Uncharacterized protein</fullName>
    </submittedName>
</protein>
<organism evidence="1 2">
    <name type="scientific">Gossypium arboreum</name>
    <name type="common">Tree cotton</name>
    <name type="synonym">Gossypium nanking</name>
    <dbReference type="NCBI Taxonomy" id="29729"/>
    <lineage>
        <taxon>Eukaryota</taxon>
        <taxon>Viridiplantae</taxon>
        <taxon>Streptophyta</taxon>
        <taxon>Embryophyta</taxon>
        <taxon>Tracheophyta</taxon>
        <taxon>Spermatophyta</taxon>
        <taxon>Magnoliopsida</taxon>
        <taxon>eudicotyledons</taxon>
        <taxon>Gunneridae</taxon>
        <taxon>Pentapetalae</taxon>
        <taxon>rosids</taxon>
        <taxon>malvids</taxon>
        <taxon>Malvales</taxon>
        <taxon>Malvaceae</taxon>
        <taxon>Malvoideae</taxon>
        <taxon>Gossypium</taxon>
    </lineage>
</organism>
<reference evidence="2" key="1">
    <citation type="submission" date="2014-09" db="EMBL/GenBank/DDBJ databases">
        <authorList>
            <person name="Mudge J."/>
            <person name="Ramaraj T."/>
            <person name="Lindquist I.E."/>
            <person name="Bharti A.K."/>
            <person name="Sundararajan A."/>
            <person name="Cameron C.T."/>
            <person name="Woodward J.E."/>
            <person name="May G.D."/>
            <person name="Brubaker C."/>
            <person name="Broadhvest J."/>
            <person name="Wilkins T.A."/>
        </authorList>
    </citation>
    <scope>NUCLEOTIDE SEQUENCE</scope>
    <source>
        <strain evidence="2">cv. AKA8401</strain>
    </source>
</reference>